<dbReference type="EMBL" id="CAXAMM010004369">
    <property type="protein sequence ID" value="CAK9003343.1"/>
    <property type="molecule type" value="Genomic_DNA"/>
</dbReference>
<accession>A0ABP0IM01</accession>
<sequence length="157" mass="17190">MPWNTKSFSWPSCGCTRTRTRGLVGAVAGAAVRLVDWLVATEGCQNFKPHQAQRLFHSEGLWQTLRSRLMRAWRSIWGQESVDRVAQAVLKRLMEPTEVSASPVECVGLQTYVALCEAGWAGGCLDVPGCAWTPDPSTPSVSRTDAKVLASCKPNEI</sequence>
<evidence type="ECO:0000313" key="1">
    <source>
        <dbReference type="EMBL" id="CAK9003343.1"/>
    </source>
</evidence>
<gene>
    <name evidence="1" type="ORF">SCF082_LOCUS7696</name>
</gene>
<name>A0ABP0IM01_9DINO</name>
<organism evidence="1 2">
    <name type="scientific">Durusdinium trenchii</name>
    <dbReference type="NCBI Taxonomy" id="1381693"/>
    <lineage>
        <taxon>Eukaryota</taxon>
        <taxon>Sar</taxon>
        <taxon>Alveolata</taxon>
        <taxon>Dinophyceae</taxon>
        <taxon>Suessiales</taxon>
        <taxon>Symbiodiniaceae</taxon>
        <taxon>Durusdinium</taxon>
    </lineage>
</organism>
<keyword evidence="2" id="KW-1185">Reference proteome</keyword>
<comment type="caution">
    <text evidence="1">The sequence shown here is derived from an EMBL/GenBank/DDBJ whole genome shotgun (WGS) entry which is preliminary data.</text>
</comment>
<reference evidence="1 2" key="1">
    <citation type="submission" date="2024-02" db="EMBL/GenBank/DDBJ databases">
        <authorList>
            <person name="Chen Y."/>
            <person name="Shah S."/>
            <person name="Dougan E. K."/>
            <person name="Thang M."/>
            <person name="Chan C."/>
        </authorList>
    </citation>
    <scope>NUCLEOTIDE SEQUENCE [LARGE SCALE GENOMIC DNA]</scope>
</reference>
<protein>
    <submittedName>
        <fullName evidence="1">Uncharacterized protein</fullName>
    </submittedName>
</protein>
<proteinExistence type="predicted"/>
<evidence type="ECO:0000313" key="2">
    <source>
        <dbReference type="Proteomes" id="UP001642464"/>
    </source>
</evidence>
<dbReference type="Proteomes" id="UP001642464">
    <property type="component" value="Unassembled WGS sequence"/>
</dbReference>